<sequence length="111" mass="12732">MNVLFDELLMKETNLPRNYLDGLEQNSFAERQRNFAAFVRNAMVGPAKWSKVVVKVGRDWRHNTTATFNNLRVVNQFPRLRYGAFYVQELFQTCQDKSEQATAGAAAAEDV</sequence>
<dbReference type="Proteomes" id="UP001430953">
    <property type="component" value="Unassembled WGS sequence"/>
</dbReference>
<dbReference type="EMBL" id="JADYXP020000020">
    <property type="protein sequence ID" value="KAL0103935.1"/>
    <property type="molecule type" value="Genomic_DNA"/>
</dbReference>
<accession>A0AAW2EPH5</accession>
<dbReference type="AlphaFoldDB" id="A0AAW2EPH5"/>
<evidence type="ECO:0000313" key="3">
    <source>
        <dbReference type="Proteomes" id="UP001430953"/>
    </source>
</evidence>
<evidence type="ECO:0000313" key="1">
    <source>
        <dbReference type="EMBL" id="KAL0103934.1"/>
    </source>
</evidence>
<evidence type="ECO:0000313" key="2">
    <source>
        <dbReference type="EMBL" id="KAL0103935.1"/>
    </source>
</evidence>
<proteinExistence type="predicted"/>
<name>A0AAW2EPH5_9HYME</name>
<dbReference type="EMBL" id="JADYXP020000020">
    <property type="protein sequence ID" value="KAL0103934.1"/>
    <property type="molecule type" value="Genomic_DNA"/>
</dbReference>
<gene>
    <name evidence="1" type="ORF">PUN28_016948</name>
    <name evidence="2" type="ORF">PUN28_016949</name>
</gene>
<keyword evidence="3" id="KW-1185">Reference proteome</keyword>
<protein>
    <submittedName>
        <fullName evidence="2">Uncharacterized protein</fullName>
    </submittedName>
</protein>
<reference evidence="2 3" key="1">
    <citation type="submission" date="2023-03" db="EMBL/GenBank/DDBJ databases">
        <title>High recombination rates correlate with genetic variation in Cardiocondyla obscurior ants.</title>
        <authorList>
            <person name="Errbii M."/>
        </authorList>
    </citation>
    <scope>NUCLEOTIDE SEQUENCE [LARGE SCALE GENOMIC DNA]</scope>
    <source>
        <strain evidence="2">Alpha-2009</strain>
        <tissue evidence="2">Whole body</tissue>
    </source>
</reference>
<comment type="caution">
    <text evidence="2">The sequence shown here is derived from an EMBL/GenBank/DDBJ whole genome shotgun (WGS) entry which is preliminary data.</text>
</comment>
<organism evidence="2 3">
    <name type="scientific">Cardiocondyla obscurior</name>
    <dbReference type="NCBI Taxonomy" id="286306"/>
    <lineage>
        <taxon>Eukaryota</taxon>
        <taxon>Metazoa</taxon>
        <taxon>Ecdysozoa</taxon>
        <taxon>Arthropoda</taxon>
        <taxon>Hexapoda</taxon>
        <taxon>Insecta</taxon>
        <taxon>Pterygota</taxon>
        <taxon>Neoptera</taxon>
        <taxon>Endopterygota</taxon>
        <taxon>Hymenoptera</taxon>
        <taxon>Apocrita</taxon>
        <taxon>Aculeata</taxon>
        <taxon>Formicoidea</taxon>
        <taxon>Formicidae</taxon>
        <taxon>Myrmicinae</taxon>
        <taxon>Cardiocondyla</taxon>
    </lineage>
</organism>